<gene>
    <name evidence="1" type="ORF">ACFOD7_14210</name>
</gene>
<accession>A0ABV7IL94</accession>
<comment type="caution">
    <text evidence="1">The sequence shown here is derived from an EMBL/GenBank/DDBJ whole genome shotgun (WGS) entry which is preliminary data.</text>
</comment>
<evidence type="ECO:0000313" key="1">
    <source>
        <dbReference type="EMBL" id="MFC3169202.1"/>
    </source>
</evidence>
<proteinExistence type="predicted"/>
<name>A0ABV7IL94_9RHOB</name>
<keyword evidence="2" id="KW-1185">Reference proteome</keyword>
<dbReference type="EMBL" id="JBHRTE010000059">
    <property type="protein sequence ID" value="MFC3169202.1"/>
    <property type="molecule type" value="Genomic_DNA"/>
</dbReference>
<protein>
    <submittedName>
        <fullName evidence="1">Uncharacterized protein</fullName>
    </submittedName>
</protein>
<sequence length="58" mass="6829">MMRLIRQILGTSRREAEADACLQAHQRDHDRKAQAVRANVRAIEQLVTHIQKDISRWH</sequence>
<evidence type="ECO:0000313" key="2">
    <source>
        <dbReference type="Proteomes" id="UP001595557"/>
    </source>
</evidence>
<organism evidence="1 2">
    <name type="scientific">Paracoccus fontiphilus</name>
    <dbReference type="NCBI Taxonomy" id="1815556"/>
    <lineage>
        <taxon>Bacteria</taxon>
        <taxon>Pseudomonadati</taxon>
        <taxon>Pseudomonadota</taxon>
        <taxon>Alphaproteobacteria</taxon>
        <taxon>Rhodobacterales</taxon>
        <taxon>Paracoccaceae</taxon>
        <taxon>Paracoccus</taxon>
    </lineage>
</organism>
<dbReference type="Proteomes" id="UP001595557">
    <property type="component" value="Unassembled WGS sequence"/>
</dbReference>
<reference evidence="2" key="1">
    <citation type="journal article" date="2019" name="Int. J. Syst. Evol. Microbiol.">
        <title>The Global Catalogue of Microorganisms (GCM) 10K type strain sequencing project: providing services to taxonomists for standard genome sequencing and annotation.</title>
        <authorList>
            <consortium name="The Broad Institute Genomics Platform"/>
            <consortium name="The Broad Institute Genome Sequencing Center for Infectious Disease"/>
            <person name="Wu L."/>
            <person name="Ma J."/>
        </authorList>
    </citation>
    <scope>NUCLEOTIDE SEQUENCE [LARGE SCALE GENOMIC DNA]</scope>
    <source>
        <strain evidence="2">KCTC 52239</strain>
    </source>
</reference>